<keyword evidence="8" id="KW-1185">Reference proteome</keyword>
<reference evidence="8" key="1">
    <citation type="submission" date="2017-01" db="EMBL/GenBank/DDBJ databases">
        <authorList>
            <person name="Wang Y."/>
            <person name="White M."/>
            <person name="Kvist S."/>
            <person name="Moncalvo J.-M."/>
        </authorList>
    </citation>
    <scope>NUCLEOTIDE SEQUENCE [LARGE SCALE GENOMIC DNA]</scope>
    <source>
        <strain evidence="8">COL-18-3</strain>
    </source>
</reference>
<dbReference type="PANTHER" id="PTHR10383:SF9">
    <property type="entry name" value="SERINE INCORPORATOR, ISOFORM F"/>
    <property type="match status" value="1"/>
</dbReference>
<evidence type="ECO:0000313" key="7">
    <source>
        <dbReference type="EMBL" id="OMH81382.1"/>
    </source>
</evidence>
<comment type="subcellular location">
    <subcellularLocation>
        <location evidence="1">Membrane</location>
        <topology evidence="1">Multi-pass membrane protein</topology>
    </subcellularLocation>
</comment>
<evidence type="ECO:0000313" key="8">
    <source>
        <dbReference type="Proteomes" id="UP000188320"/>
    </source>
</evidence>
<dbReference type="GO" id="GO:0016020">
    <property type="term" value="C:membrane"/>
    <property type="evidence" value="ECO:0007669"/>
    <property type="project" value="UniProtKB-SubCell"/>
</dbReference>
<feature type="transmembrane region" description="Helical" evidence="6">
    <location>
        <begin position="196"/>
        <end position="220"/>
    </location>
</feature>
<sequence length="223" mass="23767">MEIGASRVLCTGLMARNTGSFGIRSLPVGGKIPSQCNPLIENSGTRTTLIVFGAIFTMAAICYSTSTAATNSGSLINPSEYGPIRLIDNSLLMEDSGVSESELRNRAVNDAVASGALPSAAVMDMPESPSGLNNGGNGDEQESEDDEKHGVIYNYSFFHFIFCVAAMYMAMLLTNWNSIDANSGDFIIIGRSMAAVWVKVVSSWACVALYVWTLVAPVVLSDR</sequence>
<evidence type="ECO:0000256" key="5">
    <source>
        <dbReference type="ARBA" id="ARBA00023136"/>
    </source>
</evidence>
<gene>
    <name evidence="7" type="ORF">AX774_g5165</name>
</gene>
<evidence type="ECO:0000256" key="6">
    <source>
        <dbReference type="SAM" id="Phobius"/>
    </source>
</evidence>
<dbReference type="AlphaFoldDB" id="A0A1R1PKH6"/>
<evidence type="ECO:0000256" key="2">
    <source>
        <dbReference type="ARBA" id="ARBA00006665"/>
    </source>
</evidence>
<comment type="similarity">
    <text evidence="2">Belongs to the TDE1 family.</text>
</comment>
<keyword evidence="3 6" id="KW-0812">Transmembrane</keyword>
<dbReference type="InterPro" id="IPR005016">
    <property type="entry name" value="TDE1/TMS"/>
</dbReference>
<evidence type="ECO:0000256" key="4">
    <source>
        <dbReference type="ARBA" id="ARBA00022989"/>
    </source>
</evidence>
<feature type="transmembrane region" description="Helical" evidence="6">
    <location>
        <begin position="157"/>
        <end position="176"/>
    </location>
</feature>
<dbReference type="OrthoDB" id="5963193at2759"/>
<accession>A0A1R1PKH6</accession>
<dbReference type="Pfam" id="PF03348">
    <property type="entry name" value="Serinc"/>
    <property type="match status" value="1"/>
</dbReference>
<proteinExistence type="inferred from homology"/>
<evidence type="ECO:0000256" key="3">
    <source>
        <dbReference type="ARBA" id="ARBA00022692"/>
    </source>
</evidence>
<protein>
    <submittedName>
        <fullName evidence="7">Membrane protein TMS1</fullName>
    </submittedName>
</protein>
<dbReference type="PANTHER" id="PTHR10383">
    <property type="entry name" value="SERINE INCORPORATOR"/>
    <property type="match status" value="1"/>
</dbReference>
<name>A0A1R1PKH6_ZANCU</name>
<dbReference type="Proteomes" id="UP000188320">
    <property type="component" value="Unassembled WGS sequence"/>
</dbReference>
<comment type="caution">
    <text evidence="7">The sequence shown here is derived from an EMBL/GenBank/DDBJ whole genome shotgun (WGS) entry which is preliminary data.</text>
</comment>
<keyword evidence="5 6" id="KW-0472">Membrane</keyword>
<dbReference type="EMBL" id="LSSK01000914">
    <property type="protein sequence ID" value="OMH81382.1"/>
    <property type="molecule type" value="Genomic_DNA"/>
</dbReference>
<evidence type="ECO:0000256" key="1">
    <source>
        <dbReference type="ARBA" id="ARBA00004141"/>
    </source>
</evidence>
<organism evidence="7 8">
    <name type="scientific">Zancudomyces culisetae</name>
    <name type="common">Gut fungus</name>
    <name type="synonym">Smittium culisetae</name>
    <dbReference type="NCBI Taxonomy" id="1213189"/>
    <lineage>
        <taxon>Eukaryota</taxon>
        <taxon>Fungi</taxon>
        <taxon>Fungi incertae sedis</taxon>
        <taxon>Zoopagomycota</taxon>
        <taxon>Kickxellomycotina</taxon>
        <taxon>Harpellomycetes</taxon>
        <taxon>Harpellales</taxon>
        <taxon>Legeriomycetaceae</taxon>
        <taxon>Zancudomyces</taxon>
    </lineage>
</organism>
<keyword evidence="4 6" id="KW-1133">Transmembrane helix</keyword>